<evidence type="ECO:0000256" key="5">
    <source>
        <dbReference type="ARBA" id="ARBA00022989"/>
    </source>
</evidence>
<feature type="transmembrane region" description="Helical" evidence="7">
    <location>
        <begin position="113"/>
        <end position="131"/>
    </location>
</feature>
<dbReference type="PANTHER" id="PTHR42751">
    <property type="entry name" value="SODIUM/HYDROGEN EXCHANGER FAMILY/TRKA DOMAIN PROTEIN"/>
    <property type="match status" value="1"/>
</dbReference>
<feature type="domain" description="Cation/H+ exchanger transmembrane" evidence="8">
    <location>
        <begin position="2"/>
        <end position="217"/>
    </location>
</feature>
<evidence type="ECO:0000256" key="2">
    <source>
        <dbReference type="ARBA" id="ARBA00005551"/>
    </source>
</evidence>
<dbReference type="InterPro" id="IPR006153">
    <property type="entry name" value="Cation/H_exchanger_TM"/>
</dbReference>
<keyword evidence="3" id="KW-0813">Transport</keyword>
<evidence type="ECO:0000259" key="8">
    <source>
        <dbReference type="Pfam" id="PF00999"/>
    </source>
</evidence>
<evidence type="ECO:0000256" key="4">
    <source>
        <dbReference type="ARBA" id="ARBA00022692"/>
    </source>
</evidence>
<dbReference type="AlphaFoldDB" id="X1SRA4"/>
<reference evidence="9" key="1">
    <citation type="journal article" date="2014" name="Front. Microbiol.">
        <title>High frequency of phylogenetically diverse reductive dehalogenase-homologous genes in deep subseafloor sedimentary metagenomes.</title>
        <authorList>
            <person name="Kawai M."/>
            <person name="Futagami T."/>
            <person name="Toyoda A."/>
            <person name="Takaki Y."/>
            <person name="Nishi S."/>
            <person name="Hori S."/>
            <person name="Arai W."/>
            <person name="Tsubouchi T."/>
            <person name="Morono Y."/>
            <person name="Uchiyama I."/>
            <person name="Ito T."/>
            <person name="Fujiyama A."/>
            <person name="Inagaki F."/>
            <person name="Takami H."/>
        </authorList>
    </citation>
    <scope>NUCLEOTIDE SEQUENCE</scope>
    <source>
        <strain evidence="9">Expedition CK06-06</strain>
    </source>
</reference>
<evidence type="ECO:0000256" key="3">
    <source>
        <dbReference type="ARBA" id="ARBA00022448"/>
    </source>
</evidence>
<name>X1SRA4_9ZZZZ</name>
<feature type="non-terminal residue" evidence="9">
    <location>
        <position position="272"/>
    </location>
</feature>
<dbReference type="GO" id="GO:0015297">
    <property type="term" value="F:antiporter activity"/>
    <property type="evidence" value="ECO:0007669"/>
    <property type="project" value="InterPro"/>
</dbReference>
<comment type="caution">
    <text evidence="9">The sequence shown here is derived from an EMBL/GenBank/DDBJ whole genome shotgun (WGS) entry which is preliminary data.</text>
</comment>
<evidence type="ECO:0000313" key="9">
    <source>
        <dbReference type="EMBL" id="GAI77885.1"/>
    </source>
</evidence>
<dbReference type="GO" id="GO:0016020">
    <property type="term" value="C:membrane"/>
    <property type="evidence" value="ECO:0007669"/>
    <property type="project" value="UniProtKB-SubCell"/>
</dbReference>
<comment type="similarity">
    <text evidence="2">Belongs to the monovalent cation:proton antiporter 2 (CPA2) transporter (TC 2.A.37) family.</text>
</comment>
<feature type="transmembrane region" description="Helical" evidence="7">
    <location>
        <begin position="137"/>
        <end position="160"/>
    </location>
</feature>
<evidence type="ECO:0000256" key="6">
    <source>
        <dbReference type="ARBA" id="ARBA00023136"/>
    </source>
</evidence>
<comment type="subcellular location">
    <subcellularLocation>
        <location evidence="1">Membrane</location>
        <topology evidence="1">Multi-pass membrane protein</topology>
    </subcellularLocation>
</comment>
<evidence type="ECO:0000256" key="1">
    <source>
        <dbReference type="ARBA" id="ARBA00004141"/>
    </source>
</evidence>
<accession>X1SRA4</accession>
<dbReference type="Gene3D" id="1.20.1530.20">
    <property type="match status" value="1"/>
</dbReference>
<evidence type="ECO:0000256" key="7">
    <source>
        <dbReference type="SAM" id="Phobius"/>
    </source>
</evidence>
<feature type="transmembrane region" description="Helical" evidence="7">
    <location>
        <begin position="60"/>
        <end position="93"/>
    </location>
</feature>
<organism evidence="9">
    <name type="scientific">marine sediment metagenome</name>
    <dbReference type="NCBI Taxonomy" id="412755"/>
    <lineage>
        <taxon>unclassified sequences</taxon>
        <taxon>metagenomes</taxon>
        <taxon>ecological metagenomes</taxon>
    </lineage>
</organism>
<feature type="non-terminal residue" evidence="9">
    <location>
        <position position="1"/>
    </location>
</feature>
<proteinExistence type="inferred from homology"/>
<feature type="transmembrane region" description="Helical" evidence="7">
    <location>
        <begin position="167"/>
        <end position="189"/>
    </location>
</feature>
<dbReference type="PANTHER" id="PTHR42751:SF3">
    <property type="entry name" value="SODIUM_GLUTAMATE SYMPORTER"/>
    <property type="match status" value="1"/>
</dbReference>
<dbReference type="InterPro" id="IPR038770">
    <property type="entry name" value="Na+/solute_symporter_sf"/>
</dbReference>
<gene>
    <name evidence="9" type="ORF">S12H4_20757</name>
</gene>
<keyword evidence="5 7" id="KW-1133">Transmembrane helix</keyword>
<keyword evidence="4 7" id="KW-0812">Transmembrane</keyword>
<dbReference type="GO" id="GO:1902600">
    <property type="term" value="P:proton transmembrane transport"/>
    <property type="evidence" value="ECO:0007669"/>
    <property type="project" value="InterPro"/>
</dbReference>
<dbReference type="EMBL" id="BARW01010568">
    <property type="protein sequence ID" value="GAI77885.1"/>
    <property type="molecule type" value="Genomic_DNA"/>
</dbReference>
<sequence>SVVLMIIVIPILGGAEQNLPLALAITIGKAILFIGITIVSGVWLLPWLMGRVGGVRSRELFLLTILVLCLGAALGTQFFGLSVVFGAFLIGLVLRETRFVHQALAEITPLRDIFAALFFVSLGMLLDPRFIVDHWWLVLTTVVFIVFMKFLVVCGIVRFFGYSGGVALLAGAGLFQIGEFGFILAKGGVSAGIISADSYSLIIACAVITMLLTSLSMGLVSRLYTKLAMVPKGRAPEAEVVSPLLAPGPVEPVNQVVIAGFGRVGQNIAQGL</sequence>
<protein>
    <recommendedName>
        <fullName evidence="8">Cation/H+ exchanger transmembrane domain-containing protein</fullName>
    </recommendedName>
</protein>
<feature type="transmembrane region" description="Helical" evidence="7">
    <location>
        <begin position="21"/>
        <end position="48"/>
    </location>
</feature>
<feature type="transmembrane region" description="Helical" evidence="7">
    <location>
        <begin position="201"/>
        <end position="224"/>
    </location>
</feature>
<keyword evidence="6 7" id="KW-0472">Membrane</keyword>
<dbReference type="Pfam" id="PF00999">
    <property type="entry name" value="Na_H_Exchanger"/>
    <property type="match status" value="1"/>
</dbReference>